<feature type="domain" description="Transposase-associated" evidence="1">
    <location>
        <begin position="3"/>
        <end position="75"/>
    </location>
</feature>
<name>A0ABM3KEQ5_CUCME</name>
<dbReference type="Pfam" id="PF02992">
    <property type="entry name" value="Transposase_21"/>
    <property type="match status" value="1"/>
</dbReference>
<reference evidence="3" key="1">
    <citation type="submission" date="2025-08" db="UniProtKB">
        <authorList>
            <consortium name="RefSeq"/>
        </authorList>
    </citation>
    <scope>IDENTIFICATION</scope>
    <source>
        <tissue evidence="3">Stem</tissue>
    </source>
</reference>
<evidence type="ECO:0000259" key="1">
    <source>
        <dbReference type="Pfam" id="PF13963"/>
    </source>
</evidence>
<dbReference type="PANTHER" id="PTHR10775:SF180">
    <property type="entry name" value="TRANSPOSON, EN_SPM-LIKE, TRANSPOSASE-ASSOCIATED DOMAIN PROTEIN-RELATED"/>
    <property type="match status" value="1"/>
</dbReference>
<sequence length="605" mass="70376">MNKSWMIKDRLSKEYEEGIDRFIEFAQKHSSGRTSMSCPCIRCGNCKTLNTNEVRNHLLINGINQRYDNWIWHGENLTKYCPTNLVPDADYNSRKQFLDDNVDDNMVEMVEEAQQNSVDDPQKFQKLLTDAEKPLYPGCENLTKLSTLVKLYHLKAIEWSDTSFTELLSLLKSILPENNKLPTSTYDAKKVLVTLGMTYEKIHACPNDCCLYRKEFADISNCPHCNESRWKKRKNSFEVQKGVTAKVVWYFPPIPRFQRMFNNQIHSKNLTWHTNERLVDGNLRHPLTVHLENWLIIYGLILEVRKETFVLLYLLMELILSEINSKYSCWPVILTTYNLPPWLCMRRKFMMLTMLISGPNQPGYNIDVYLAPLIDDLKILWNDGVPCYDGYRNEVFTLKAVLLWTINDFPAYGNLTGHTVKGYCACPICDKTPFAIHLKFGKKMAYLEHKNFLPLNHPLRKQKKVFSNEKELGIASQPLSGEIIFEMFINNDFSNDENSSSTRKRSIGFSRSCWKKKSIFFELEYRKKLHVRHCLDVMHIEKNVCMNLLGTLLDISGKTKDGLQSHHDLEQLGIRPELVSRVVGNRTYIPPACYTLSKSEKRTVC</sequence>
<organism evidence="2 3">
    <name type="scientific">Cucumis melo</name>
    <name type="common">Muskmelon</name>
    <dbReference type="NCBI Taxonomy" id="3656"/>
    <lineage>
        <taxon>Eukaryota</taxon>
        <taxon>Viridiplantae</taxon>
        <taxon>Streptophyta</taxon>
        <taxon>Embryophyta</taxon>
        <taxon>Tracheophyta</taxon>
        <taxon>Spermatophyta</taxon>
        <taxon>Magnoliopsida</taxon>
        <taxon>eudicotyledons</taxon>
        <taxon>Gunneridae</taxon>
        <taxon>Pentapetalae</taxon>
        <taxon>rosids</taxon>
        <taxon>fabids</taxon>
        <taxon>Cucurbitales</taxon>
        <taxon>Cucurbitaceae</taxon>
        <taxon>Benincaseae</taxon>
        <taxon>Cucumis</taxon>
    </lineage>
</organism>
<dbReference type="InterPro" id="IPR029480">
    <property type="entry name" value="Transpos_assoc"/>
</dbReference>
<gene>
    <name evidence="3" type="primary">LOC127144396</name>
</gene>
<dbReference type="InterPro" id="IPR004242">
    <property type="entry name" value="Transposase_21"/>
</dbReference>
<dbReference type="Proteomes" id="UP001652600">
    <property type="component" value="Chromosome 12"/>
</dbReference>
<dbReference type="RefSeq" id="XP_050936262.1">
    <property type="nucleotide sequence ID" value="XM_051080305.1"/>
</dbReference>
<keyword evidence="2" id="KW-1185">Reference proteome</keyword>
<proteinExistence type="predicted"/>
<protein>
    <submittedName>
        <fullName evidence="3">Uncharacterized protein LOC127144396</fullName>
    </submittedName>
</protein>
<evidence type="ECO:0000313" key="3">
    <source>
        <dbReference type="RefSeq" id="XP_050936262.1"/>
    </source>
</evidence>
<dbReference type="Pfam" id="PF13963">
    <property type="entry name" value="Transpos_assoc"/>
    <property type="match status" value="1"/>
</dbReference>
<dbReference type="PANTHER" id="PTHR10775">
    <property type="entry name" value="OS08G0208400 PROTEIN"/>
    <property type="match status" value="1"/>
</dbReference>
<evidence type="ECO:0000313" key="2">
    <source>
        <dbReference type="Proteomes" id="UP001652600"/>
    </source>
</evidence>
<accession>A0ABM3KEQ5</accession>
<dbReference type="GeneID" id="127144396"/>